<dbReference type="AlphaFoldDB" id="A3ILL3"/>
<dbReference type="RefSeq" id="WP_008274233.1">
    <property type="nucleotide sequence ID" value="NZ_AAXW01000005.1"/>
</dbReference>
<evidence type="ECO:0008006" key="5">
    <source>
        <dbReference type="Google" id="ProtNLM"/>
    </source>
</evidence>
<organism evidence="3 4">
    <name type="scientific">Crocosphaera chwakensis CCY0110</name>
    <dbReference type="NCBI Taxonomy" id="391612"/>
    <lineage>
        <taxon>Bacteria</taxon>
        <taxon>Bacillati</taxon>
        <taxon>Cyanobacteriota</taxon>
        <taxon>Cyanophyceae</taxon>
        <taxon>Oscillatoriophycideae</taxon>
        <taxon>Chroococcales</taxon>
        <taxon>Aphanothecaceae</taxon>
        <taxon>Crocosphaera</taxon>
        <taxon>Crocosphaera chwakensis</taxon>
    </lineage>
</organism>
<name>A3ILL3_9CHRO</name>
<sequence length="338" mass="38676">MNQLPIPSFFEAKKVNEFWRVPYLQRTKEAREWKEKYKIASSTEDKTKIVLLLIDVQNTFCLPDFELFVAGESGNGAVEDNIRLCEFIYKNLGQITTIAPTMDTHTAMQIFHPIFWVDEKGNHPEAGITMISYEEVKQGRWKVNKNIANILNISAEKLENYALHYVKKVTEDSKYPLTIWPYHSMLGGIGHALVSAVEEALFFHNMVRNSQTQFELKGGNPLTENYSVFSPEVVEDHQGEKIAQKNTKFFNKILSFDKIIIAGQAKSHCVAWTVEDLLTEIQQKDPNLAKKVYLLEDCTSPVVVPDVIDFTDKADAAFQRFSEAGMHRVNSTDDMDNW</sequence>
<dbReference type="SUPFAM" id="SSF52499">
    <property type="entry name" value="Isochorismatase-like hydrolases"/>
    <property type="match status" value="1"/>
</dbReference>
<evidence type="ECO:0000313" key="3">
    <source>
        <dbReference type="EMBL" id="EAZ92664.1"/>
    </source>
</evidence>
<dbReference type="Proteomes" id="UP000003781">
    <property type="component" value="Unassembled WGS sequence"/>
</dbReference>
<protein>
    <recommendedName>
        <fullName evidence="5">Isochorismatase hydrolase</fullName>
    </recommendedName>
</protein>
<dbReference type="InterPro" id="IPR052347">
    <property type="entry name" value="Isochorismatase_Nicotinamidase"/>
</dbReference>
<keyword evidence="2" id="KW-0378">Hydrolase</keyword>
<evidence type="ECO:0000256" key="1">
    <source>
        <dbReference type="ARBA" id="ARBA00006336"/>
    </source>
</evidence>
<gene>
    <name evidence="3" type="ORF">CY0110_23896</name>
</gene>
<dbReference type="PANTHER" id="PTHR11080">
    <property type="entry name" value="PYRAZINAMIDASE/NICOTINAMIDASE"/>
    <property type="match status" value="1"/>
</dbReference>
<dbReference type="PANTHER" id="PTHR11080:SF2">
    <property type="entry name" value="LD05707P"/>
    <property type="match status" value="1"/>
</dbReference>
<keyword evidence="4" id="KW-1185">Reference proteome</keyword>
<comment type="caution">
    <text evidence="3">The sequence shown here is derived from an EMBL/GenBank/DDBJ whole genome shotgun (WGS) entry which is preliminary data.</text>
</comment>
<dbReference type="eggNOG" id="COG1335">
    <property type="taxonomic scope" value="Bacteria"/>
</dbReference>
<accession>A3ILL3</accession>
<proteinExistence type="inferred from homology"/>
<dbReference type="InterPro" id="IPR036380">
    <property type="entry name" value="Isochorismatase-like_sf"/>
</dbReference>
<dbReference type="EMBL" id="AAXW01000005">
    <property type="protein sequence ID" value="EAZ92664.1"/>
    <property type="molecule type" value="Genomic_DNA"/>
</dbReference>
<dbReference type="GO" id="GO:0016787">
    <property type="term" value="F:hydrolase activity"/>
    <property type="evidence" value="ECO:0007669"/>
    <property type="project" value="UniProtKB-KW"/>
</dbReference>
<reference evidence="3 4" key="1">
    <citation type="submission" date="2007-03" db="EMBL/GenBank/DDBJ databases">
        <authorList>
            <person name="Stal L."/>
            <person name="Ferriera S."/>
            <person name="Johnson J."/>
            <person name="Kravitz S."/>
            <person name="Beeson K."/>
            <person name="Sutton G."/>
            <person name="Rogers Y.-H."/>
            <person name="Friedman R."/>
            <person name="Frazier M."/>
            <person name="Venter J.C."/>
        </authorList>
    </citation>
    <scope>NUCLEOTIDE SEQUENCE [LARGE SCALE GENOMIC DNA]</scope>
    <source>
        <strain evidence="3 4">CCY0110</strain>
    </source>
</reference>
<dbReference type="Gene3D" id="3.40.50.850">
    <property type="entry name" value="Isochorismatase-like"/>
    <property type="match status" value="1"/>
</dbReference>
<comment type="similarity">
    <text evidence="1">Belongs to the isochorismatase family.</text>
</comment>
<evidence type="ECO:0000256" key="2">
    <source>
        <dbReference type="ARBA" id="ARBA00022801"/>
    </source>
</evidence>
<evidence type="ECO:0000313" key="4">
    <source>
        <dbReference type="Proteomes" id="UP000003781"/>
    </source>
</evidence>